<name>A0A1E3X615_9BACT</name>
<evidence type="ECO:0000313" key="1">
    <source>
        <dbReference type="EMBL" id="ODS31077.1"/>
    </source>
</evidence>
<dbReference type="Proteomes" id="UP000094056">
    <property type="component" value="Unassembled WGS sequence"/>
</dbReference>
<dbReference type="EMBL" id="MAYW01000146">
    <property type="protein sequence ID" value="ODS31077.1"/>
    <property type="molecule type" value="Genomic_DNA"/>
</dbReference>
<comment type="caution">
    <text evidence="1">The sequence shown here is derived from an EMBL/GenBank/DDBJ whole genome shotgun (WGS) entry which is preliminary data.</text>
</comment>
<accession>A0A1E3X615</accession>
<sequence>MPSIFQGICSTCNNVSTCIIFKHRKQPVTYCELFDDYVPPPAIIEINTDVSITSDATEGLEPNNKGSMYTDGLCWDCENRETCMNRKLKGGIWHCEEYE</sequence>
<dbReference type="AlphaFoldDB" id="A0A1E3X615"/>
<organism evidence="1 2">
    <name type="scientific">Candidatus Scalindua rubra</name>
    <dbReference type="NCBI Taxonomy" id="1872076"/>
    <lineage>
        <taxon>Bacteria</taxon>
        <taxon>Pseudomonadati</taxon>
        <taxon>Planctomycetota</taxon>
        <taxon>Candidatus Brocadiia</taxon>
        <taxon>Candidatus Brocadiales</taxon>
        <taxon>Candidatus Scalinduaceae</taxon>
        <taxon>Candidatus Scalindua</taxon>
    </lineage>
</organism>
<gene>
    <name evidence="1" type="ORF">SCARUB_03805</name>
</gene>
<proteinExistence type="predicted"/>
<protein>
    <submittedName>
        <fullName evidence="1">Uncharacterized protein</fullName>
    </submittedName>
</protein>
<evidence type="ECO:0000313" key="2">
    <source>
        <dbReference type="Proteomes" id="UP000094056"/>
    </source>
</evidence>
<reference evidence="1 2" key="1">
    <citation type="submission" date="2016-07" db="EMBL/GenBank/DDBJ databases">
        <title>Draft genome of Scalindua rubra, obtained from a brine-seawater interface in the Red Sea, sheds light on salt adaptation in anammox bacteria.</title>
        <authorList>
            <person name="Speth D.R."/>
            <person name="Lagkouvardos I."/>
            <person name="Wang Y."/>
            <person name="Qian P.-Y."/>
            <person name="Dutilh B.E."/>
            <person name="Jetten M.S."/>
        </authorList>
    </citation>
    <scope>NUCLEOTIDE SEQUENCE [LARGE SCALE GENOMIC DNA]</scope>
    <source>
        <strain evidence="1">BSI-1</strain>
    </source>
</reference>